<keyword evidence="2" id="KW-1185">Reference proteome</keyword>
<evidence type="ECO:0000313" key="1">
    <source>
        <dbReference type="EMBL" id="TWU58289.1"/>
    </source>
</evidence>
<sequence length="61" mass="7034">MIAMRQIATKKWRSKNLMPMSRARTAIADEPVRVPSDYQGLRRLPLLLLLPPHELSSEPPR</sequence>
<dbReference type="Proteomes" id="UP000317977">
    <property type="component" value="Unassembled WGS sequence"/>
</dbReference>
<accession>A0A5C6FF81</accession>
<organism evidence="1 2">
    <name type="scientific">Rubripirellula reticaptiva</name>
    <dbReference type="NCBI Taxonomy" id="2528013"/>
    <lineage>
        <taxon>Bacteria</taxon>
        <taxon>Pseudomonadati</taxon>
        <taxon>Planctomycetota</taxon>
        <taxon>Planctomycetia</taxon>
        <taxon>Pirellulales</taxon>
        <taxon>Pirellulaceae</taxon>
        <taxon>Rubripirellula</taxon>
    </lineage>
</organism>
<protein>
    <submittedName>
        <fullName evidence="1">Uncharacterized protein</fullName>
    </submittedName>
</protein>
<evidence type="ECO:0000313" key="2">
    <source>
        <dbReference type="Proteomes" id="UP000317977"/>
    </source>
</evidence>
<dbReference type="AlphaFoldDB" id="A0A5C6FF81"/>
<reference evidence="1 2" key="1">
    <citation type="submission" date="2019-02" db="EMBL/GenBank/DDBJ databases">
        <title>Deep-cultivation of Planctomycetes and their phenomic and genomic characterization uncovers novel biology.</title>
        <authorList>
            <person name="Wiegand S."/>
            <person name="Jogler M."/>
            <person name="Boedeker C."/>
            <person name="Pinto D."/>
            <person name="Vollmers J."/>
            <person name="Rivas-Marin E."/>
            <person name="Kohn T."/>
            <person name="Peeters S.H."/>
            <person name="Heuer A."/>
            <person name="Rast P."/>
            <person name="Oberbeckmann S."/>
            <person name="Bunk B."/>
            <person name="Jeske O."/>
            <person name="Meyerdierks A."/>
            <person name="Storesund J.E."/>
            <person name="Kallscheuer N."/>
            <person name="Luecker S."/>
            <person name="Lage O.M."/>
            <person name="Pohl T."/>
            <person name="Merkel B.J."/>
            <person name="Hornburger P."/>
            <person name="Mueller R.-W."/>
            <person name="Bruemmer F."/>
            <person name="Labrenz M."/>
            <person name="Spormann A.M."/>
            <person name="Op Den Camp H."/>
            <person name="Overmann J."/>
            <person name="Amann R."/>
            <person name="Jetten M.S.M."/>
            <person name="Mascher T."/>
            <person name="Medema M.H."/>
            <person name="Devos D.P."/>
            <person name="Kaster A.-K."/>
            <person name="Ovreas L."/>
            <person name="Rohde M."/>
            <person name="Galperin M.Y."/>
            <person name="Jogler C."/>
        </authorList>
    </citation>
    <scope>NUCLEOTIDE SEQUENCE [LARGE SCALE GENOMIC DNA]</scope>
    <source>
        <strain evidence="1 2">Poly59</strain>
    </source>
</reference>
<name>A0A5C6FF81_9BACT</name>
<proteinExistence type="predicted"/>
<dbReference type="EMBL" id="SJPX01000001">
    <property type="protein sequence ID" value="TWU58289.1"/>
    <property type="molecule type" value="Genomic_DNA"/>
</dbReference>
<gene>
    <name evidence="1" type="ORF">Poly59_12000</name>
</gene>
<comment type="caution">
    <text evidence="1">The sequence shown here is derived from an EMBL/GenBank/DDBJ whole genome shotgun (WGS) entry which is preliminary data.</text>
</comment>